<evidence type="ECO:0000256" key="1">
    <source>
        <dbReference type="ARBA" id="ARBA00010790"/>
    </source>
</evidence>
<keyword evidence="2" id="KW-0812">Transmembrane</keyword>
<evidence type="ECO:0000313" key="6">
    <source>
        <dbReference type="Proteomes" id="UP000319257"/>
    </source>
</evidence>
<comment type="caution">
    <text evidence="5">The sequence shown here is derived from an EMBL/GenBank/DDBJ whole genome shotgun (WGS) entry which is preliminary data.</text>
</comment>
<protein>
    <submittedName>
        <fullName evidence="5">Uncharacterized protein</fullName>
    </submittedName>
</protein>
<organism evidence="5 6">
    <name type="scientific">Thyridium curvatum</name>
    <dbReference type="NCBI Taxonomy" id="1093900"/>
    <lineage>
        <taxon>Eukaryota</taxon>
        <taxon>Fungi</taxon>
        <taxon>Dikarya</taxon>
        <taxon>Ascomycota</taxon>
        <taxon>Pezizomycotina</taxon>
        <taxon>Sordariomycetes</taxon>
        <taxon>Sordariomycetidae</taxon>
        <taxon>Thyridiales</taxon>
        <taxon>Thyridiaceae</taxon>
        <taxon>Thyridium</taxon>
    </lineage>
</organism>
<evidence type="ECO:0000259" key="4">
    <source>
        <dbReference type="Pfam" id="PF05199"/>
    </source>
</evidence>
<feature type="transmembrane region" description="Helical" evidence="2">
    <location>
        <begin position="907"/>
        <end position="927"/>
    </location>
</feature>
<reference evidence="5 6" key="1">
    <citation type="submission" date="2019-06" db="EMBL/GenBank/DDBJ databases">
        <title>Draft genome sequence of the filamentous fungus Phialemoniopsis curvata isolated from diesel fuel.</title>
        <authorList>
            <person name="Varaljay V.A."/>
            <person name="Lyon W.J."/>
            <person name="Crouch A.L."/>
            <person name="Drake C.E."/>
            <person name="Hollomon J.M."/>
            <person name="Nadeau L.J."/>
            <person name="Nunn H.S."/>
            <person name="Stevenson B.S."/>
            <person name="Bojanowski C.L."/>
            <person name="Crookes-Goodson W.J."/>
        </authorList>
    </citation>
    <scope>NUCLEOTIDE SEQUENCE [LARGE SCALE GENOMIC DNA]</scope>
    <source>
        <strain evidence="5 6">D216</strain>
    </source>
</reference>
<dbReference type="STRING" id="1093900.A0A507BGZ8"/>
<evidence type="ECO:0000313" key="5">
    <source>
        <dbReference type="EMBL" id="TPX15998.1"/>
    </source>
</evidence>
<dbReference type="RefSeq" id="XP_030997709.1">
    <property type="nucleotide sequence ID" value="XM_031137607.1"/>
</dbReference>
<dbReference type="InterPro" id="IPR000172">
    <property type="entry name" value="GMC_OxRdtase_N"/>
</dbReference>
<sequence length="961" mass="103399">MPRFISSVGIAVAVSNALTVAYPRGVERSKVLASARDVGDAYDYVVVGGGTAGLTVADRLTEDGKTTVLVIEYGELANSPAIDNVQGGTQGMSASRFLYPVTSVPQEHLDGRRVPVLIGKVVGGSSAVNAMMTVRGTSEDYDRWGNFFGGSSDWSWKGLLPYFKKALSFVPPTEEVAESTHMNYDTSFWGNTSGVYTGWPSYQYPGTVIQLEAFGELPGVEFPPDSGAGRAGAYWFPSFYSKAVNRSYARTGHWDNINRTNYHLLANTKVNKIVLNGTTATGVTFVSPNGSTSSNATTPSTLVRANKEVILAAGGIHSPQILQLSGLGPKKLLSAANITTVVDLPGVGQNFQDHPMPSIAITMRGFDIRPSPSDLFRNTNFSAWAREVWAANKTGPNSLGVGNAAAWLPFPVISNRSEEIAKRLEEQDHSAYQPEGTDPTVAAGYRAQMMAYATALRSHNTAFYSGTVTGSPGSPVLVDLHPLSRGTVNIDPEDPAGREPLVDYRALSNPLDKAIMVDMLRFTRRYFFNTSLAQYGPREMQPGSDVEAEEDLAAWLAQTLTPTEFHPVGTCAMMPRELGGVVDEELRVYGVQNLRVVDGSIMPTLPGANTCQTVYAVAEKAADLIKTAAISPARRFLNTRRTGEVQACHSQAQEAGPFKMGLPSFLLGLALLASRALASEPSTSLPSYHYGAPLKIECMNRSSLFLPVSRETGEHIELANHEMQWIPFPVCNETSKPLEFHYGIETELNCTIPMITDPFFHLLEFYIHSDAPLSCRIPARPPAHVETVGEAPPPVEYIPLVFALAGTLQLSHLHISTHLNVLLHSVPKHHIHKGDSGVLDSGVAYSTSPLGHAAAAAGGPSQTRRLVIGDPLPLSFSVRWFPTPALPKTEGKVEWAGMGGHIYASTVFYSLVSFGAGVTVAGAYFFGSVLPRRLKGRTLGGATPLGYGVGNGWGISKRAMD</sequence>
<comment type="similarity">
    <text evidence="1">Belongs to the GMC oxidoreductase family.</text>
</comment>
<proteinExistence type="inferred from homology"/>
<dbReference type="SUPFAM" id="SSF51905">
    <property type="entry name" value="FAD/NAD(P)-binding domain"/>
    <property type="match status" value="1"/>
</dbReference>
<accession>A0A507BGZ8</accession>
<dbReference type="InterPro" id="IPR007867">
    <property type="entry name" value="GMC_OxRtase_C"/>
</dbReference>
<dbReference type="SUPFAM" id="SSF54373">
    <property type="entry name" value="FAD-linked reductases, C-terminal domain"/>
    <property type="match status" value="1"/>
</dbReference>
<dbReference type="InterPro" id="IPR036188">
    <property type="entry name" value="FAD/NAD-bd_sf"/>
</dbReference>
<dbReference type="OrthoDB" id="269227at2759"/>
<gene>
    <name evidence="5" type="ORF">E0L32_000332</name>
</gene>
<dbReference type="Pfam" id="PF00732">
    <property type="entry name" value="GMC_oxred_N"/>
    <property type="match status" value="1"/>
</dbReference>
<dbReference type="InParanoid" id="A0A507BGZ8"/>
<feature type="domain" description="Glucose-methanol-choline oxidoreductase N-terminal" evidence="3">
    <location>
        <begin position="42"/>
        <end position="355"/>
    </location>
</feature>
<keyword evidence="2" id="KW-1133">Transmembrane helix</keyword>
<dbReference type="Proteomes" id="UP000319257">
    <property type="component" value="Unassembled WGS sequence"/>
</dbReference>
<keyword evidence="2" id="KW-0472">Membrane</keyword>
<name>A0A507BGZ8_9PEZI</name>
<dbReference type="GO" id="GO:0044550">
    <property type="term" value="P:secondary metabolite biosynthetic process"/>
    <property type="evidence" value="ECO:0007669"/>
    <property type="project" value="TreeGrafter"/>
</dbReference>
<evidence type="ECO:0000256" key="2">
    <source>
        <dbReference type="SAM" id="Phobius"/>
    </source>
</evidence>
<evidence type="ECO:0000259" key="3">
    <source>
        <dbReference type="Pfam" id="PF00732"/>
    </source>
</evidence>
<dbReference type="EMBL" id="SKBQ01000001">
    <property type="protein sequence ID" value="TPX15998.1"/>
    <property type="molecule type" value="Genomic_DNA"/>
</dbReference>
<dbReference type="Gene3D" id="3.30.560.10">
    <property type="entry name" value="Glucose Oxidase, domain 3"/>
    <property type="match status" value="1"/>
</dbReference>
<dbReference type="AlphaFoldDB" id="A0A507BGZ8"/>
<dbReference type="Pfam" id="PF05199">
    <property type="entry name" value="GMC_oxred_C"/>
    <property type="match status" value="1"/>
</dbReference>
<dbReference type="Gene3D" id="3.50.50.60">
    <property type="entry name" value="FAD/NAD(P)-binding domain"/>
    <property type="match status" value="1"/>
</dbReference>
<dbReference type="InterPro" id="IPR012132">
    <property type="entry name" value="GMC_OxRdtase"/>
</dbReference>
<dbReference type="PANTHER" id="PTHR11552">
    <property type="entry name" value="GLUCOSE-METHANOL-CHOLINE GMC OXIDOREDUCTASE"/>
    <property type="match status" value="1"/>
</dbReference>
<dbReference type="GeneID" id="41967779"/>
<feature type="domain" description="Glucose-methanol-choline oxidoreductase C-terminal" evidence="4">
    <location>
        <begin position="482"/>
        <end position="618"/>
    </location>
</feature>
<dbReference type="GO" id="GO:0050660">
    <property type="term" value="F:flavin adenine dinucleotide binding"/>
    <property type="evidence" value="ECO:0007669"/>
    <property type="project" value="InterPro"/>
</dbReference>
<keyword evidence="6" id="KW-1185">Reference proteome</keyword>
<dbReference type="PANTHER" id="PTHR11552:SF115">
    <property type="entry name" value="DEHYDROGENASE XPTC-RELATED"/>
    <property type="match status" value="1"/>
</dbReference>
<dbReference type="GO" id="GO:0016614">
    <property type="term" value="F:oxidoreductase activity, acting on CH-OH group of donors"/>
    <property type="evidence" value="ECO:0007669"/>
    <property type="project" value="InterPro"/>
</dbReference>